<dbReference type="PANTHER" id="PTHR40788:SF1">
    <property type="entry name" value="IPA PROTEIN"/>
    <property type="match status" value="1"/>
</dbReference>
<protein>
    <recommendedName>
        <fullName evidence="4">Ipa protein</fullName>
    </recommendedName>
</protein>
<dbReference type="PANTHER" id="PTHR40788">
    <property type="entry name" value="CLR5 DOMAIN-CONTAINING PROTEIN-RELATED"/>
    <property type="match status" value="1"/>
</dbReference>
<proteinExistence type="predicted"/>
<evidence type="ECO:0000313" key="3">
    <source>
        <dbReference type="Proteomes" id="UP001275084"/>
    </source>
</evidence>
<organism evidence="2 3">
    <name type="scientific">Lasiosphaeria hispida</name>
    <dbReference type="NCBI Taxonomy" id="260671"/>
    <lineage>
        <taxon>Eukaryota</taxon>
        <taxon>Fungi</taxon>
        <taxon>Dikarya</taxon>
        <taxon>Ascomycota</taxon>
        <taxon>Pezizomycotina</taxon>
        <taxon>Sordariomycetes</taxon>
        <taxon>Sordariomycetidae</taxon>
        <taxon>Sordariales</taxon>
        <taxon>Lasiosphaeriaceae</taxon>
        <taxon>Lasiosphaeria</taxon>
    </lineage>
</organism>
<keyword evidence="3" id="KW-1185">Reference proteome</keyword>
<evidence type="ECO:0000256" key="1">
    <source>
        <dbReference type="SAM" id="MobiDB-lite"/>
    </source>
</evidence>
<sequence length="762" mass="86417">MSATPNIAPYDVMRPGRPNKNYRKITPIYWMHHCPKSGGKGRKTSKRRSPNFVDINKQRCGHCGFRVRASNWRNITIANYDGEPIGKLDGAVLERDRICGDILKELHQDLARKYRKHGVAVASMWRLFDRRQRATCLRAGAAEGLVLKHPLDPSLGAVCKFIPEWNLRDIAESSPDFLLDLLQHRATKSLYHQYQDGYDGRLGDHAFIEKMMATRNLRCAMPFHNCYSIFIEGLSREYGEAFRLSVELTDLPGPLRRAMQMYLLQSLNIIIDDILEEGSQDRKQNQPPKKSDKAVTAALSGLSAHAPPRKLALPELITSARDQKETLEECLNLLSTEPVVLAHAVNLWFFTQPELVPDEKGRRLPVHTDKYINPAVFEAAHSAIQGAAIWNYVGRLLELLESSVNDKLYRPIVLQEISNICHLEYGRVKGLFKRHVQGHSGSKWFKRLHYMLRLCQPETTATKAVDWVKKLADLHQAHPTEREKLSEGEADSLSDLAVIIGFIQDLSPVISMPSLSRKKGQMFVSRSQQLETELNTLKGEIDLRDFAVPIDNLLEPGMAEGALRALEQFVIDKTGTKMGFLYQDLVDDCFSDLRNQYEHIKAKFERKDKTEWSALPTPTTPQLEKRVEQRREKEKTRPLRSSVYEIAPSPETNPLEDLDLSPQTFTVSSSAAEVFAALFAKSEARGSVAWVAFEAAMAEVGFSVMPKFGSVFTFSPPETMAIKKSLTLHRPHQSRIEGYMVLIISRRLKRVYGWGKETFVVA</sequence>
<feature type="region of interest" description="Disordered" evidence="1">
    <location>
        <begin position="611"/>
        <end position="638"/>
    </location>
</feature>
<evidence type="ECO:0008006" key="4">
    <source>
        <dbReference type="Google" id="ProtNLM"/>
    </source>
</evidence>
<gene>
    <name evidence="2" type="ORF">B0T25DRAFT_594968</name>
</gene>
<dbReference type="AlphaFoldDB" id="A0AAJ0MJ71"/>
<feature type="compositionally biased region" description="Basic and acidic residues" evidence="1">
    <location>
        <begin position="623"/>
        <end position="637"/>
    </location>
</feature>
<name>A0AAJ0MJ71_9PEZI</name>
<dbReference type="EMBL" id="JAUIQD010000001">
    <property type="protein sequence ID" value="KAK3362461.1"/>
    <property type="molecule type" value="Genomic_DNA"/>
</dbReference>
<accession>A0AAJ0MJ71</accession>
<evidence type="ECO:0000313" key="2">
    <source>
        <dbReference type="EMBL" id="KAK3362461.1"/>
    </source>
</evidence>
<reference evidence="2" key="1">
    <citation type="journal article" date="2023" name="Mol. Phylogenet. Evol.">
        <title>Genome-scale phylogeny and comparative genomics of the fungal order Sordariales.</title>
        <authorList>
            <person name="Hensen N."/>
            <person name="Bonometti L."/>
            <person name="Westerberg I."/>
            <person name="Brannstrom I.O."/>
            <person name="Guillou S."/>
            <person name="Cros-Aarteil S."/>
            <person name="Calhoun S."/>
            <person name="Haridas S."/>
            <person name="Kuo A."/>
            <person name="Mondo S."/>
            <person name="Pangilinan J."/>
            <person name="Riley R."/>
            <person name="LaButti K."/>
            <person name="Andreopoulos B."/>
            <person name="Lipzen A."/>
            <person name="Chen C."/>
            <person name="Yan M."/>
            <person name="Daum C."/>
            <person name="Ng V."/>
            <person name="Clum A."/>
            <person name="Steindorff A."/>
            <person name="Ohm R.A."/>
            <person name="Martin F."/>
            <person name="Silar P."/>
            <person name="Natvig D.O."/>
            <person name="Lalanne C."/>
            <person name="Gautier V."/>
            <person name="Ament-Velasquez S.L."/>
            <person name="Kruys A."/>
            <person name="Hutchinson M.I."/>
            <person name="Powell A.J."/>
            <person name="Barry K."/>
            <person name="Miller A.N."/>
            <person name="Grigoriev I.V."/>
            <person name="Debuchy R."/>
            <person name="Gladieux P."/>
            <person name="Hiltunen Thoren M."/>
            <person name="Johannesson H."/>
        </authorList>
    </citation>
    <scope>NUCLEOTIDE SEQUENCE</scope>
    <source>
        <strain evidence="2">CBS 955.72</strain>
    </source>
</reference>
<dbReference type="Proteomes" id="UP001275084">
    <property type="component" value="Unassembled WGS sequence"/>
</dbReference>
<comment type="caution">
    <text evidence="2">The sequence shown here is derived from an EMBL/GenBank/DDBJ whole genome shotgun (WGS) entry which is preliminary data.</text>
</comment>
<reference evidence="2" key="2">
    <citation type="submission" date="2023-06" db="EMBL/GenBank/DDBJ databases">
        <authorList>
            <consortium name="Lawrence Berkeley National Laboratory"/>
            <person name="Haridas S."/>
            <person name="Hensen N."/>
            <person name="Bonometti L."/>
            <person name="Westerberg I."/>
            <person name="Brannstrom I.O."/>
            <person name="Guillou S."/>
            <person name="Cros-Aarteil S."/>
            <person name="Calhoun S."/>
            <person name="Kuo A."/>
            <person name="Mondo S."/>
            <person name="Pangilinan J."/>
            <person name="Riley R."/>
            <person name="Labutti K."/>
            <person name="Andreopoulos B."/>
            <person name="Lipzen A."/>
            <person name="Chen C."/>
            <person name="Yanf M."/>
            <person name="Daum C."/>
            <person name="Ng V."/>
            <person name="Clum A."/>
            <person name="Steindorff A."/>
            <person name="Ohm R."/>
            <person name="Martin F."/>
            <person name="Silar P."/>
            <person name="Natvig D."/>
            <person name="Lalanne C."/>
            <person name="Gautier V."/>
            <person name="Ament-Velasquez S.L."/>
            <person name="Kruys A."/>
            <person name="Hutchinson M.I."/>
            <person name="Powell A.J."/>
            <person name="Barry K."/>
            <person name="Miller A.N."/>
            <person name="Grigoriev I.V."/>
            <person name="Debuchy R."/>
            <person name="Gladieux P."/>
            <person name="Thoren M.H."/>
            <person name="Johannesson H."/>
        </authorList>
    </citation>
    <scope>NUCLEOTIDE SEQUENCE</scope>
    <source>
        <strain evidence="2">CBS 955.72</strain>
    </source>
</reference>